<keyword evidence="3" id="KW-1185">Reference proteome</keyword>
<dbReference type="Proteomes" id="UP000695007">
    <property type="component" value="Unplaced"/>
</dbReference>
<organism evidence="3 4">
    <name type="scientific">Ceratosolen solmsi marchali</name>
    <dbReference type="NCBI Taxonomy" id="326594"/>
    <lineage>
        <taxon>Eukaryota</taxon>
        <taxon>Metazoa</taxon>
        <taxon>Ecdysozoa</taxon>
        <taxon>Arthropoda</taxon>
        <taxon>Hexapoda</taxon>
        <taxon>Insecta</taxon>
        <taxon>Pterygota</taxon>
        <taxon>Neoptera</taxon>
        <taxon>Endopterygota</taxon>
        <taxon>Hymenoptera</taxon>
        <taxon>Apocrita</taxon>
        <taxon>Proctotrupomorpha</taxon>
        <taxon>Chalcidoidea</taxon>
        <taxon>Agaonidae</taxon>
        <taxon>Agaoninae</taxon>
        <taxon>Ceratosolen</taxon>
    </lineage>
</organism>
<evidence type="ECO:0000313" key="4">
    <source>
        <dbReference type="RefSeq" id="XP_011505183.1"/>
    </source>
</evidence>
<comment type="similarity">
    <text evidence="1">Belongs to the ADISSP family.</text>
</comment>
<dbReference type="PANTHER" id="PTHR13287:SF2">
    <property type="entry name" value="ADIPOSE-SECRETED SIGNALING PROTEIN"/>
    <property type="match status" value="1"/>
</dbReference>
<proteinExistence type="inferred from homology"/>
<dbReference type="Pfam" id="PF15006">
    <property type="entry name" value="DUF4517"/>
    <property type="match status" value="1"/>
</dbReference>
<dbReference type="RefSeq" id="XP_011505183.1">
    <property type="nucleotide sequence ID" value="XM_011506881.1"/>
</dbReference>
<name>A0AAJ6YVJ0_9HYME</name>
<gene>
    <name evidence="4" type="primary">LOC105368000</name>
</gene>
<evidence type="ECO:0000313" key="3">
    <source>
        <dbReference type="Proteomes" id="UP000695007"/>
    </source>
</evidence>
<dbReference type="InterPro" id="IPR026794">
    <property type="entry name" value="ADISSP"/>
</dbReference>
<evidence type="ECO:0000256" key="2">
    <source>
        <dbReference type="ARBA" id="ARBA00035300"/>
    </source>
</evidence>
<dbReference type="KEGG" id="csol:105368000"/>
<evidence type="ECO:0000256" key="1">
    <source>
        <dbReference type="ARBA" id="ARBA00035018"/>
    </source>
</evidence>
<sequence>MGDKEHYVHFSSTSGAGSNNIVVQPLRHGHLNVNLGFLQIHHRYHVEFTVPWNTCVIHPDGNPTVPAIPTGKPNLNCRVIEFVQDRDDLRIKVELFAHVERFLNEEFQITCCEKGAPLTIYLKARIFGKEQGTPILRNGIRRIAIEQDVEEDENEDASD</sequence>
<reference evidence="4" key="1">
    <citation type="submission" date="2025-08" db="UniProtKB">
        <authorList>
            <consortium name="RefSeq"/>
        </authorList>
    </citation>
    <scope>IDENTIFICATION</scope>
</reference>
<dbReference type="AlphaFoldDB" id="A0AAJ6YVJ0"/>
<dbReference type="PANTHER" id="PTHR13287">
    <property type="entry name" value="ADIPOSE-SECRETED SIGNALING PROTEIN"/>
    <property type="match status" value="1"/>
</dbReference>
<accession>A0AAJ6YVJ0</accession>
<protein>
    <recommendedName>
        <fullName evidence="2">Adipose-secreted signaling protein</fullName>
    </recommendedName>
</protein>
<dbReference type="GeneID" id="105368000"/>